<dbReference type="SUPFAM" id="SSF81296">
    <property type="entry name" value="E set domains"/>
    <property type="match status" value="1"/>
</dbReference>
<dbReference type="GO" id="GO:0015031">
    <property type="term" value="P:protein transport"/>
    <property type="evidence" value="ECO:0007669"/>
    <property type="project" value="TreeGrafter"/>
</dbReference>
<dbReference type="STRING" id="51028.A0A0N4VAL9"/>
<dbReference type="WBParaSite" id="EVEC_0000753201-mRNA-1">
    <property type="protein sequence ID" value="EVEC_0000753201-mRNA-1"/>
    <property type="gene ID" value="EVEC_0000753201"/>
</dbReference>
<dbReference type="InterPro" id="IPR050357">
    <property type="entry name" value="Arrestin_domain-protein"/>
</dbReference>
<dbReference type="PANTHER" id="PTHR11188:SF3">
    <property type="entry name" value="ARRESTIN C-TERMINAL-LIKE DOMAIN-CONTAINING PROTEIN"/>
    <property type="match status" value="1"/>
</dbReference>
<evidence type="ECO:0000259" key="3">
    <source>
        <dbReference type="Pfam" id="PF00339"/>
    </source>
</evidence>
<dbReference type="OrthoDB" id="2333384at2759"/>
<feature type="compositionally biased region" description="Basic and acidic residues" evidence="2">
    <location>
        <begin position="494"/>
        <end position="504"/>
    </location>
</feature>
<accession>A0A0N4VAL9</accession>
<dbReference type="PANTHER" id="PTHR11188">
    <property type="entry name" value="ARRESTIN DOMAIN CONTAINING PROTEIN"/>
    <property type="match status" value="1"/>
</dbReference>
<dbReference type="AlphaFoldDB" id="A0A0N4VAL9"/>
<feature type="compositionally biased region" description="Basic and acidic residues" evidence="2">
    <location>
        <begin position="435"/>
        <end position="444"/>
    </location>
</feature>
<evidence type="ECO:0000313" key="4">
    <source>
        <dbReference type="EMBL" id="VDD92283.1"/>
    </source>
</evidence>
<gene>
    <name evidence="4" type="ORF">EVEC_LOCUS7034</name>
</gene>
<evidence type="ECO:0000256" key="1">
    <source>
        <dbReference type="ARBA" id="ARBA00005298"/>
    </source>
</evidence>
<dbReference type="InterPro" id="IPR011021">
    <property type="entry name" value="Arrestin-like_N"/>
</dbReference>
<dbReference type="InterPro" id="IPR014752">
    <property type="entry name" value="Arrestin-like_C"/>
</dbReference>
<dbReference type="EMBL" id="UXUI01008749">
    <property type="protein sequence ID" value="VDD92283.1"/>
    <property type="molecule type" value="Genomic_DNA"/>
</dbReference>
<evidence type="ECO:0000313" key="5">
    <source>
        <dbReference type="Proteomes" id="UP000274131"/>
    </source>
</evidence>
<feature type="compositionally biased region" description="Basic and acidic residues" evidence="2">
    <location>
        <begin position="412"/>
        <end position="423"/>
    </location>
</feature>
<organism evidence="6">
    <name type="scientific">Enterobius vermicularis</name>
    <name type="common">Human pinworm</name>
    <dbReference type="NCBI Taxonomy" id="51028"/>
    <lineage>
        <taxon>Eukaryota</taxon>
        <taxon>Metazoa</taxon>
        <taxon>Ecdysozoa</taxon>
        <taxon>Nematoda</taxon>
        <taxon>Chromadorea</taxon>
        <taxon>Rhabditida</taxon>
        <taxon>Spirurina</taxon>
        <taxon>Oxyuridomorpha</taxon>
        <taxon>Oxyuroidea</taxon>
        <taxon>Oxyuridae</taxon>
        <taxon>Enterobius</taxon>
    </lineage>
</organism>
<dbReference type="InterPro" id="IPR014756">
    <property type="entry name" value="Ig_E-set"/>
</dbReference>
<evidence type="ECO:0000256" key="2">
    <source>
        <dbReference type="SAM" id="MobiDB-lite"/>
    </source>
</evidence>
<keyword evidence="5" id="KW-1185">Reference proteome</keyword>
<dbReference type="Proteomes" id="UP000274131">
    <property type="component" value="Unassembled WGS sequence"/>
</dbReference>
<sequence>MTSLPHTSPQYSSTFDYFDIELDAGKDAVFHGGELVTGFLKVKLKRPMTIEIIRLHFKGRGCFIEREGTKHKEKEKIYFDKDLTLLERPPGKPEPGRFPWIAEFMYSLPFECTLPLGCPTSYETVFGFIRYFVRAVIEEANTKDQFVAKRCFSVVSSDAYDEEASDGNPVTATEALTQGGCCCRTKVSAEAQLQKSVFSPGEKVIGTVKVSNKHQKKLLDTVEVKLVDRLGEVEGGKIRFASYRSLLSRRLGLKELQSSSVEFFRIPSVAPSLSGRTIEKILPNDAKIVESPSTMTLRARKKPFLKIEYEIQVTVGGHCFLLFLLSLLRYEVSGIHMYISVGGKLLLQMPITIVAPGKGTNFLYQPFVAGAQYVDDSDEAAMYKADDQGFTFTPLYPVATELPEEASARNAQKHDQVKNESAHVVKISQVQEIQDESKSEERKQMHSPPEPQMVSTSLTANLCPNPQQSADEKYEILMLTKEAADMQWQPLDPDGDKRKEQSAE</sequence>
<dbReference type="Pfam" id="PF00339">
    <property type="entry name" value="Arrestin_N"/>
    <property type="match status" value="1"/>
</dbReference>
<feature type="domain" description="Arrestin-like N-terminal" evidence="3">
    <location>
        <begin position="18"/>
        <end position="156"/>
    </location>
</feature>
<dbReference type="Gene3D" id="2.60.40.640">
    <property type="match status" value="2"/>
</dbReference>
<dbReference type="GO" id="GO:0005737">
    <property type="term" value="C:cytoplasm"/>
    <property type="evidence" value="ECO:0007669"/>
    <property type="project" value="TreeGrafter"/>
</dbReference>
<proteinExistence type="inferred from homology"/>
<feature type="compositionally biased region" description="Polar residues" evidence="2">
    <location>
        <begin position="453"/>
        <end position="469"/>
    </location>
</feature>
<evidence type="ECO:0000313" key="6">
    <source>
        <dbReference type="WBParaSite" id="EVEC_0000753201-mRNA-1"/>
    </source>
</evidence>
<reference evidence="6" key="1">
    <citation type="submission" date="2017-02" db="UniProtKB">
        <authorList>
            <consortium name="WormBaseParasite"/>
        </authorList>
    </citation>
    <scope>IDENTIFICATION</scope>
</reference>
<comment type="similarity">
    <text evidence="1">Belongs to the arrestin family.</text>
</comment>
<name>A0A0N4VAL9_ENTVE</name>
<protein>
    <submittedName>
        <fullName evidence="6">Arrestin_C domain-containing protein</fullName>
    </submittedName>
</protein>
<reference evidence="4 5" key="2">
    <citation type="submission" date="2018-10" db="EMBL/GenBank/DDBJ databases">
        <authorList>
            <consortium name="Pathogen Informatics"/>
        </authorList>
    </citation>
    <scope>NUCLEOTIDE SEQUENCE [LARGE SCALE GENOMIC DNA]</scope>
</reference>
<feature type="region of interest" description="Disordered" evidence="2">
    <location>
        <begin position="406"/>
        <end position="504"/>
    </location>
</feature>